<proteinExistence type="predicted"/>
<accession>A4WQQ3</accession>
<protein>
    <submittedName>
        <fullName evidence="1">Uncharacterized protein</fullName>
    </submittedName>
</protein>
<evidence type="ECO:0000313" key="1">
    <source>
        <dbReference type="EMBL" id="ABP69717.1"/>
    </source>
</evidence>
<organism evidence="1">
    <name type="scientific">Cereibacter sphaeroides (strain ATCC 17025 / ATH 2.4.3)</name>
    <name type="common">Rhodobacter sphaeroides</name>
    <dbReference type="NCBI Taxonomy" id="349102"/>
    <lineage>
        <taxon>Bacteria</taxon>
        <taxon>Pseudomonadati</taxon>
        <taxon>Pseudomonadota</taxon>
        <taxon>Alphaproteobacteria</taxon>
        <taxon>Rhodobacterales</taxon>
        <taxon>Paracoccaceae</taxon>
        <taxon>Cereibacter</taxon>
    </lineage>
</organism>
<dbReference type="BioCyc" id="RSPH349102:G1G8M-831-MONOMER"/>
<name>A4WQQ3_CERS5</name>
<dbReference type="AlphaFoldDB" id="A4WQQ3"/>
<reference evidence="1" key="1">
    <citation type="submission" date="2007-04" db="EMBL/GenBank/DDBJ databases">
        <title>Complete sequence of chromosome of Rhodobacter sphaeroides ATCC 17025.</title>
        <authorList>
            <consortium name="US DOE Joint Genome Institute"/>
            <person name="Copeland A."/>
            <person name="Lucas S."/>
            <person name="Lapidus A."/>
            <person name="Barry K."/>
            <person name="Detter J.C."/>
            <person name="Glavina del Rio T."/>
            <person name="Hammon N."/>
            <person name="Israni S."/>
            <person name="Dalin E."/>
            <person name="Tice H."/>
            <person name="Pitluck S."/>
            <person name="Chertkov O."/>
            <person name="Brettin T."/>
            <person name="Bruce D."/>
            <person name="Han C."/>
            <person name="Schmutz J."/>
            <person name="Larimer F."/>
            <person name="Land M."/>
            <person name="Hauser L."/>
            <person name="Kyrpides N."/>
            <person name="Kim E."/>
            <person name="Richardson P."/>
            <person name="Mackenzie C."/>
            <person name="Choudhary M."/>
            <person name="Donohue T.J."/>
            <person name="Kaplan S."/>
        </authorList>
    </citation>
    <scope>NUCLEOTIDE SEQUENCE [LARGE SCALE GENOMIC DNA]</scope>
    <source>
        <strain evidence="1">ATCC 17025</strain>
    </source>
</reference>
<dbReference type="KEGG" id="rsq:Rsph17025_0811"/>
<sequence>MHSYFKDGARGTDCRKGVARPKVVAERAVLVRLLNHTSSYATFFSAGLPFVVDDVTALLCGSWQTQLGTLMPAGTIKASTLMQDLCSMSMFARWSSSKIGDQIL</sequence>
<dbReference type="EMBL" id="CP000661">
    <property type="protein sequence ID" value="ABP69717.1"/>
    <property type="molecule type" value="Genomic_DNA"/>
</dbReference>
<dbReference type="HOGENOM" id="CLU_2248056_0_0_5"/>
<gene>
    <name evidence="1" type="ordered locus">Rsph17025_0811</name>
</gene>